<sequence length="141" mass="15566">MCIKTSNPPSTCITTEKSPATMKGLCVLVFCLTLAIVVHTQGIPGGLGPQEFAGPGEQALVQQNREAIIRKLPSYMSGPFGPLKALVFRTQVVKGTNYFIKVKMQGSRPRFLHVKIYTGLNNRSHVKDVQVKAQYDPIEFF</sequence>
<keyword evidence="1" id="KW-1185">Reference proteome</keyword>
<dbReference type="OrthoDB" id="2429551at2759"/>
<dbReference type="Proteomes" id="UP000694844">
    <property type="component" value="Chromosome 8"/>
</dbReference>
<dbReference type="Gene3D" id="3.10.450.10">
    <property type="match status" value="1"/>
</dbReference>
<evidence type="ECO:0000313" key="1">
    <source>
        <dbReference type="Proteomes" id="UP000694844"/>
    </source>
</evidence>
<evidence type="ECO:0000313" key="2">
    <source>
        <dbReference type="RefSeq" id="XP_022298801.1"/>
    </source>
</evidence>
<accession>A0A8B8B6P9</accession>
<name>A0A8B8B6P9_CRAVI</name>
<gene>
    <name evidence="2" type="primary">LOC111107749</name>
</gene>
<dbReference type="InterPro" id="IPR046350">
    <property type="entry name" value="Cystatin_sf"/>
</dbReference>
<dbReference type="RefSeq" id="XP_022298801.1">
    <property type="nucleotide sequence ID" value="XM_022443093.1"/>
</dbReference>
<dbReference type="SUPFAM" id="SSF54403">
    <property type="entry name" value="Cystatin/monellin"/>
    <property type="match status" value="1"/>
</dbReference>
<organism evidence="1 2">
    <name type="scientific">Crassostrea virginica</name>
    <name type="common">Eastern oyster</name>
    <dbReference type="NCBI Taxonomy" id="6565"/>
    <lineage>
        <taxon>Eukaryota</taxon>
        <taxon>Metazoa</taxon>
        <taxon>Spiralia</taxon>
        <taxon>Lophotrochozoa</taxon>
        <taxon>Mollusca</taxon>
        <taxon>Bivalvia</taxon>
        <taxon>Autobranchia</taxon>
        <taxon>Pteriomorphia</taxon>
        <taxon>Ostreida</taxon>
        <taxon>Ostreoidea</taxon>
        <taxon>Ostreidae</taxon>
        <taxon>Crassostrea</taxon>
    </lineage>
</organism>
<proteinExistence type="predicted"/>
<reference evidence="2" key="1">
    <citation type="submission" date="2025-08" db="UniProtKB">
        <authorList>
            <consortium name="RefSeq"/>
        </authorList>
    </citation>
    <scope>IDENTIFICATION</scope>
    <source>
        <tissue evidence="2">Whole sample</tissue>
    </source>
</reference>
<dbReference type="KEGG" id="cvn:111107749"/>
<dbReference type="GeneID" id="111107749"/>
<dbReference type="AlphaFoldDB" id="A0A8B8B6P9"/>
<protein>
    <submittedName>
        <fullName evidence="2">Cystatin-A-like</fullName>
    </submittedName>
</protein>